<name>A0A823A1C2_NELNU</name>
<organism evidence="1 2">
    <name type="scientific">Nelumbo nucifera</name>
    <name type="common">Sacred lotus</name>
    <dbReference type="NCBI Taxonomy" id="4432"/>
    <lineage>
        <taxon>Eukaryota</taxon>
        <taxon>Viridiplantae</taxon>
        <taxon>Streptophyta</taxon>
        <taxon>Embryophyta</taxon>
        <taxon>Tracheophyta</taxon>
        <taxon>Spermatophyta</taxon>
        <taxon>Magnoliopsida</taxon>
        <taxon>Proteales</taxon>
        <taxon>Nelumbonaceae</taxon>
        <taxon>Nelumbo</taxon>
    </lineage>
</organism>
<dbReference type="EMBL" id="DUZY01000008">
    <property type="protein sequence ID" value="DAD49109.1"/>
    <property type="molecule type" value="Genomic_DNA"/>
</dbReference>
<evidence type="ECO:0000313" key="1">
    <source>
        <dbReference type="EMBL" id="DAD49109.1"/>
    </source>
</evidence>
<dbReference type="AlphaFoldDB" id="A0A823A1C2"/>
<evidence type="ECO:0000313" key="2">
    <source>
        <dbReference type="Proteomes" id="UP000607653"/>
    </source>
</evidence>
<protein>
    <submittedName>
        <fullName evidence="1">Uncharacterized protein</fullName>
    </submittedName>
</protein>
<dbReference type="Proteomes" id="UP000607653">
    <property type="component" value="Unassembled WGS sequence"/>
</dbReference>
<comment type="caution">
    <text evidence="1">The sequence shown here is derived from an EMBL/GenBank/DDBJ whole genome shotgun (WGS) entry which is preliminary data.</text>
</comment>
<keyword evidence="2" id="KW-1185">Reference proteome</keyword>
<proteinExistence type="predicted"/>
<gene>
    <name evidence="1" type="ORF">HUJ06_019046</name>
</gene>
<accession>A0A823A1C2</accession>
<reference evidence="1 2" key="1">
    <citation type="journal article" date="2020" name="Mol. Biol. Evol.">
        <title>Distinct Expression and Methylation Patterns for Genes with Different Fates following a Single Whole-Genome Duplication in Flowering Plants.</title>
        <authorList>
            <person name="Shi T."/>
            <person name="Rahmani R.S."/>
            <person name="Gugger P.F."/>
            <person name="Wang M."/>
            <person name="Li H."/>
            <person name="Zhang Y."/>
            <person name="Li Z."/>
            <person name="Wang Q."/>
            <person name="Van de Peer Y."/>
            <person name="Marchal K."/>
            <person name="Chen J."/>
        </authorList>
    </citation>
    <scope>NUCLEOTIDE SEQUENCE [LARGE SCALE GENOMIC DNA]</scope>
    <source>
        <tissue evidence="1">Leaf</tissue>
    </source>
</reference>
<sequence length="55" mass="6171">MGRVLFHANGAENKHLTVSRVADYNSNFTVQIIGKKEVMPHLQPNKQKLNNLLVG</sequence>